<keyword evidence="2" id="KW-1185">Reference proteome</keyword>
<comment type="caution">
    <text evidence="1">The sequence shown here is derived from an EMBL/GenBank/DDBJ whole genome shotgun (WGS) entry which is preliminary data.</text>
</comment>
<evidence type="ECO:0000313" key="1">
    <source>
        <dbReference type="EMBL" id="KAI3366280.1"/>
    </source>
</evidence>
<sequence>MSAKIVFFEETNFKGRSYECIGDCSEIASHLSRCSSCRVESGTFMVYDQPNYTGRQYLLTRGEYPEYQNTIGFSDCIQSCRIVPVHKGAFKVRIYERVNFEGQMQELTNDCDSIQDQYHMLDMQSCNVMEGYWLVFEQPNYEGKMFYLRPGRNFQGRSYECSSECSDLHSHFSRCNSIRVDSGDWMVYERPNYMGYQYFLRKGDYPDYQRWMGFNDCVRSCRMIPMHQGSHRMMIYERPEFGGQMMELTDDCPSLFERFHFSDIYSCNVKDGYWIFYEHPHYRGRQYLMRPGEYRRFNEWGSMSPRVGSIKRITM</sequence>
<reference evidence="1" key="1">
    <citation type="submission" date="2022-04" db="EMBL/GenBank/DDBJ databases">
        <title>Jade perch genome.</title>
        <authorList>
            <person name="Chao B."/>
        </authorList>
    </citation>
    <scope>NUCLEOTIDE SEQUENCE</scope>
    <source>
        <strain evidence="1">CB-2022</strain>
    </source>
</reference>
<dbReference type="Proteomes" id="UP000831701">
    <property type="component" value="Chromosome 11"/>
</dbReference>
<protein>
    <submittedName>
        <fullName evidence="1">Uncharacterized protein</fullName>
    </submittedName>
</protein>
<organism evidence="1 2">
    <name type="scientific">Scortum barcoo</name>
    <name type="common">barcoo grunter</name>
    <dbReference type="NCBI Taxonomy" id="214431"/>
    <lineage>
        <taxon>Eukaryota</taxon>
        <taxon>Metazoa</taxon>
        <taxon>Chordata</taxon>
        <taxon>Craniata</taxon>
        <taxon>Vertebrata</taxon>
        <taxon>Euteleostomi</taxon>
        <taxon>Actinopterygii</taxon>
        <taxon>Neopterygii</taxon>
        <taxon>Teleostei</taxon>
        <taxon>Neoteleostei</taxon>
        <taxon>Acanthomorphata</taxon>
        <taxon>Eupercaria</taxon>
        <taxon>Centrarchiformes</taxon>
        <taxon>Terapontoidei</taxon>
        <taxon>Terapontidae</taxon>
        <taxon>Scortum</taxon>
    </lineage>
</organism>
<evidence type="ECO:0000313" key="2">
    <source>
        <dbReference type="Proteomes" id="UP000831701"/>
    </source>
</evidence>
<dbReference type="EMBL" id="CM041541">
    <property type="protein sequence ID" value="KAI3366280.1"/>
    <property type="molecule type" value="Genomic_DNA"/>
</dbReference>
<accession>A0ACB8WF17</accession>
<name>A0ACB8WF17_9TELE</name>
<gene>
    <name evidence="1" type="ORF">L3Q82_009745</name>
</gene>
<proteinExistence type="predicted"/>